<dbReference type="PANTHER" id="PTHR35149">
    <property type="entry name" value="SLL5132 PROTEIN"/>
    <property type="match status" value="1"/>
</dbReference>
<evidence type="ECO:0000313" key="3">
    <source>
        <dbReference type="EMBL" id="OXN01042.1"/>
    </source>
</evidence>
<evidence type="ECO:0000256" key="1">
    <source>
        <dbReference type="SAM" id="MobiDB-lite"/>
    </source>
</evidence>
<gene>
    <name evidence="3" type="ORF">Tam10B_0619</name>
</gene>
<feature type="domain" description="GmrSD restriction endonucleases N-terminal" evidence="2">
    <location>
        <begin position="21"/>
        <end position="96"/>
    </location>
</feature>
<dbReference type="EMBL" id="NEWD01000006">
    <property type="protein sequence ID" value="OXN01042.1"/>
    <property type="molecule type" value="Genomic_DNA"/>
</dbReference>
<evidence type="ECO:0000259" key="2">
    <source>
        <dbReference type="Pfam" id="PF03235"/>
    </source>
</evidence>
<sequence>MQIDSHPRKVSELFPIEKLADTFNIPEYQRRYSWKNEQIEQLFSDIQAEDEGYYIGNLLVTNPDPNDDSVFDVIDGQQRLTTLSLFLLAAWDKFGDFAHRYTHAQSEEGSPNDSQPPLPPISDCSEMASRKTPPRPASFRWMRIGFTTVAC</sequence>
<accession>A0A229VZM5</accession>
<feature type="region of interest" description="Disordered" evidence="1">
    <location>
        <begin position="104"/>
        <end position="136"/>
    </location>
</feature>
<protein>
    <submittedName>
        <fullName evidence="3">Type I restriction-modification system protein</fullName>
    </submittedName>
</protein>
<keyword evidence="4" id="KW-1185">Reference proteome</keyword>
<proteinExistence type="predicted"/>
<evidence type="ECO:0000313" key="4">
    <source>
        <dbReference type="Proteomes" id="UP000215433"/>
    </source>
</evidence>
<feature type="compositionally biased region" description="Polar residues" evidence="1">
    <location>
        <begin position="104"/>
        <end position="113"/>
    </location>
</feature>
<name>A0A229VZM5_9BIFI</name>
<dbReference type="Pfam" id="PF03235">
    <property type="entry name" value="GmrSD_N"/>
    <property type="match status" value="1"/>
</dbReference>
<dbReference type="PANTHER" id="PTHR35149:SF2">
    <property type="entry name" value="DUF262 DOMAIN-CONTAINING PROTEIN"/>
    <property type="match status" value="1"/>
</dbReference>
<dbReference type="AlphaFoldDB" id="A0A229VZM5"/>
<dbReference type="RefSeq" id="WP_093959815.1">
    <property type="nucleotide sequence ID" value="NZ_NEWD01000006.1"/>
</dbReference>
<organism evidence="3 4">
    <name type="scientific">Bifidobacterium vansinderenii</name>
    <dbReference type="NCBI Taxonomy" id="1984871"/>
    <lineage>
        <taxon>Bacteria</taxon>
        <taxon>Bacillati</taxon>
        <taxon>Actinomycetota</taxon>
        <taxon>Actinomycetes</taxon>
        <taxon>Bifidobacteriales</taxon>
        <taxon>Bifidobacteriaceae</taxon>
        <taxon>Bifidobacterium</taxon>
    </lineage>
</organism>
<dbReference type="InterPro" id="IPR004919">
    <property type="entry name" value="GmrSD_N"/>
</dbReference>
<dbReference type="OrthoDB" id="9798761at2"/>
<dbReference type="Proteomes" id="UP000215433">
    <property type="component" value="Unassembled WGS sequence"/>
</dbReference>
<comment type="caution">
    <text evidence="3">The sequence shown here is derived from an EMBL/GenBank/DDBJ whole genome shotgun (WGS) entry which is preliminary data.</text>
</comment>
<reference evidence="3 4" key="1">
    <citation type="submission" date="2017-05" db="EMBL/GenBank/DDBJ databases">
        <title>Bifidobacterium vansinderenii sp. nov.</title>
        <authorList>
            <person name="Lugli G.A."/>
            <person name="Duranti S."/>
            <person name="Mangifesta M."/>
        </authorList>
    </citation>
    <scope>NUCLEOTIDE SEQUENCE [LARGE SCALE GENOMIC DNA]</scope>
    <source>
        <strain evidence="3 4">Tam10B</strain>
    </source>
</reference>